<dbReference type="RefSeq" id="XP_060423355.1">
    <property type="nucleotide sequence ID" value="XM_060576248.1"/>
</dbReference>
<reference evidence="1" key="1">
    <citation type="submission" date="2021-06" db="EMBL/GenBank/DDBJ databases">
        <title>Comparative genomics, transcriptomics and evolutionary studies reveal genomic signatures of adaptation to plant cell wall in hemibiotrophic fungi.</title>
        <authorList>
            <consortium name="DOE Joint Genome Institute"/>
            <person name="Baroncelli R."/>
            <person name="Diaz J.F."/>
            <person name="Benocci T."/>
            <person name="Peng M."/>
            <person name="Battaglia E."/>
            <person name="Haridas S."/>
            <person name="Andreopoulos W."/>
            <person name="Labutti K."/>
            <person name="Pangilinan J."/>
            <person name="Floch G.L."/>
            <person name="Makela M.R."/>
            <person name="Henrissat B."/>
            <person name="Grigoriev I.V."/>
            <person name="Crouch J.A."/>
            <person name="De Vries R.P."/>
            <person name="Sukno S.A."/>
            <person name="Thon M.R."/>
        </authorList>
    </citation>
    <scope>NUCLEOTIDE SEQUENCE</scope>
    <source>
        <strain evidence="1">CBS 193.32</strain>
    </source>
</reference>
<keyword evidence="2" id="KW-1185">Reference proteome</keyword>
<dbReference type="EMBL" id="JAHMHR010000071">
    <property type="protein sequence ID" value="KAK1658591.1"/>
    <property type="molecule type" value="Genomic_DNA"/>
</dbReference>
<evidence type="ECO:0000313" key="1">
    <source>
        <dbReference type="EMBL" id="KAK1658591.1"/>
    </source>
</evidence>
<protein>
    <submittedName>
        <fullName evidence="1">Uncharacterized protein</fullName>
    </submittedName>
</protein>
<name>A0AAJ0ENH9_9PEZI</name>
<comment type="caution">
    <text evidence="1">The sequence shown here is derived from an EMBL/GenBank/DDBJ whole genome shotgun (WGS) entry which is preliminary data.</text>
</comment>
<evidence type="ECO:0000313" key="2">
    <source>
        <dbReference type="Proteomes" id="UP001224890"/>
    </source>
</evidence>
<sequence>MLNLRGELDCLRMWVCIVAASTVSAPDLSKYIWSRDGGFVHYYSHQPPLNVLRIPLFFSLNALLVHQTRTDAYELGVAVLDLGSSDASGRTFGGGWLGVNL</sequence>
<gene>
    <name evidence="1" type="ORF">BDP55DRAFT_682095</name>
</gene>
<organism evidence="1 2">
    <name type="scientific">Colletotrichum godetiae</name>
    <dbReference type="NCBI Taxonomy" id="1209918"/>
    <lineage>
        <taxon>Eukaryota</taxon>
        <taxon>Fungi</taxon>
        <taxon>Dikarya</taxon>
        <taxon>Ascomycota</taxon>
        <taxon>Pezizomycotina</taxon>
        <taxon>Sordariomycetes</taxon>
        <taxon>Hypocreomycetidae</taxon>
        <taxon>Glomerellales</taxon>
        <taxon>Glomerellaceae</taxon>
        <taxon>Colletotrichum</taxon>
        <taxon>Colletotrichum acutatum species complex</taxon>
    </lineage>
</organism>
<dbReference type="AlphaFoldDB" id="A0AAJ0ENH9"/>
<proteinExistence type="predicted"/>
<dbReference type="GeneID" id="85460774"/>
<dbReference type="Proteomes" id="UP001224890">
    <property type="component" value="Unassembled WGS sequence"/>
</dbReference>
<accession>A0AAJ0ENH9</accession>